<protein>
    <submittedName>
        <fullName evidence="2">Uncharacterized protein LOC142165981</fullName>
    </submittedName>
</protein>
<dbReference type="Proteomes" id="UP000790787">
    <property type="component" value="Chromosome 11"/>
</dbReference>
<evidence type="ECO:0000313" key="2">
    <source>
        <dbReference type="RefSeq" id="XP_075080479.1"/>
    </source>
</evidence>
<name>A0AC58S691_TOBAC</name>
<proteinExistence type="predicted"/>
<organism evidence="1 2">
    <name type="scientific">Nicotiana tabacum</name>
    <name type="common">Common tobacco</name>
    <dbReference type="NCBI Taxonomy" id="4097"/>
    <lineage>
        <taxon>Eukaryota</taxon>
        <taxon>Viridiplantae</taxon>
        <taxon>Streptophyta</taxon>
        <taxon>Embryophyta</taxon>
        <taxon>Tracheophyta</taxon>
        <taxon>Spermatophyta</taxon>
        <taxon>Magnoliopsida</taxon>
        <taxon>eudicotyledons</taxon>
        <taxon>Gunneridae</taxon>
        <taxon>Pentapetalae</taxon>
        <taxon>asterids</taxon>
        <taxon>lamiids</taxon>
        <taxon>Solanales</taxon>
        <taxon>Solanaceae</taxon>
        <taxon>Nicotianoideae</taxon>
        <taxon>Nicotianeae</taxon>
        <taxon>Nicotiana</taxon>
    </lineage>
</organism>
<evidence type="ECO:0000313" key="1">
    <source>
        <dbReference type="Proteomes" id="UP000790787"/>
    </source>
</evidence>
<dbReference type="RefSeq" id="XP_075080479.1">
    <property type="nucleotide sequence ID" value="XM_075224378.1"/>
</dbReference>
<keyword evidence="1" id="KW-1185">Reference proteome</keyword>
<gene>
    <name evidence="2" type="primary">LOC142165981</name>
</gene>
<sequence>MEKWHWSRGAWSKMNNPKHSFICWLAMRRKLLTKDRTLTMGITQDNDYMLCVGQTESIDHLFFECTFSKMCLEKVLKWLGMNIEVNSIWRRITRIAKGKVGRSFTEAVVAAIIYHIWRARNKAVWLQKVPRPQTILKQIQYTYQHRCLEVIQKKKRQKEKS</sequence>
<reference evidence="2" key="2">
    <citation type="submission" date="2025-08" db="UniProtKB">
        <authorList>
            <consortium name="RefSeq"/>
        </authorList>
    </citation>
    <scope>IDENTIFICATION</scope>
    <source>
        <tissue evidence="2">Leaf</tissue>
    </source>
</reference>
<reference evidence="1" key="1">
    <citation type="journal article" date="2014" name="Nat. Commun.">
        <title>The tobacco genome sequence and its comparison with those of tomato and potato.</title>
        <authorList>
            <person name="Sierro N."/>
            <person name="Battey J.N."/>
            <person name="Ouadi S."/>
            <person name="Bakaher N."/>
            <person name="Bovet L."/>
            <person name="Willig A."/>
            <person name="Goepfert S."/>
            <person name="Peitsch M.C."/>
            <person name="Ivanov N.V."/>
        </authorList>
    </citation>
    <scope>NUCLEOTIDE SEQUENCE [LARGE SCALE GENOMIC DNA]</scope>
</reference>
<accession>A0AC58S691</accession>